<dbReference type="Pfam" id="PF01323">
    <property type="entry name" value="DSBA"/>
    <property type="match status" value="1"/>
</dbReference>
<name>A0ABQ1XRM2_9PROT</name>
<dbReference type="RefSeq" id="WP_188452074.1">
    <property type="nucleotide sequence ID" value="NZ_BMFS01000006.1"/>
</dbReference>
<dbReference type="SUPFAM" id="SSF52833">
    <property type="entry name" value="Thioredoxin-like"/>
    <property type="match status" value="1"/>
</dbReference>
<dbReference type="Pfam" id="PF18312">
    <property type="entry name" value="ScsC_N"/>
    <property type="match status" value="1"/>
</dbReference>
<evidence type="ECO:0000256" key="5">
    <source>
        <dbReference type="SAM" id="SignalP"/>
    </source>
</evidence>
<dbReference type="PANTHER" id="PTHR13887">
    <property type="entry name" value="GLUTATHIONE S-TRANSFERASE KAPPA"/>
    <property type="match status" value="1"/>
</dbReference>
<evidence type="ECO:0000313" key="7">
    <source>
        <dbReference type="EMBL" id="GGH01034.1"/>
    </source>
</evidence>
<evidence type="ECO:0000256" key="1">
    <source>
        <dbReference type="ARBA" id="ARBA00022729"/>
    </source>
</evidence>
<evidence type="ECO:0000256" key="2">
    <source>
        <dbReference type="ARBA" id="ARBA00023002"/>
    </source>
</evidence>
<feature type="signal peptide" evidence="5">
    <location>
        <begin position="1"/>
        <end position="21"/>
    </location>
</feature>
<evidence type="ECO:0000256" key="3">
    <source>
        <dbReference type="ARBA" id="ARBA00023157"/>
    </source>
</evidence>
<evidence type="ECO:0000259" key="6">
    <source>
        <dbReference type="PROSITE" id="PS51352"/>
    </source>
</evidence>
<proteinExistence type="predicted"/>
<feature type="chain" id="PRO_5046655229" evidence="5">
    <location>
        <begin position="22"/>
        <end position="244"/>
    </location>
</feature>
<evidence type="ECO:0000256" key="4">
    <source>
        <dbReference type="ARBA" id="ARBA00023284"/>
    </source>
</evidence>
<dbReference type="Gene3D" id="3.40.30.10">
    <property type="entry name" value="Glutaredoxin"/>
    <property type="match status" value="1"/>
</dbReference>
<keyword evidence="4" id="KW-0676">Redox-active center</keyword>
<sequence>MRFLTGLLAACLMAACSPANGDAEEPDTAAIEAIVHRYIVENPEVIEEALVELQRRARSREQAQLAAGAIQYRDALFQDAQDPVIGPADAELTIVEFFDYRCPYCRQANDWMADVMERHEGRIRVIYKELPLLGETSEEAARAALAVWNIAPETYPAFHDSLMQAGNPMTPERINQIAADHGIETQALRAAMAAPEIEEHLDNVYQLARSVGVSGTPFFVIGDEVIPGADIGRLNRIVAAALEG</sequence>
<dbReference type="PROSITE" id="PS51352">
    <property type="entry name" value="THIOREDOXIN_2"/>
    <property type="match status" value="1"/>
</dbReference>
<dbReference type="CDD" id="cd03023">
    <property type="entry name" value="DsbA_Com1_like"/>
    <property type="match status" value="1"/>
</dbReference>
<dbReference type="PANTHER" id="PTHR13887:SF14">
    <property type="entry name" value="DISULFIDE BOND FORMATION PROTEIN D"/>
    <property type="match status" value="1"/>
</dbReference>
<gene>
    <name evidence="7" type="ORF">GCM10007420_16320</name>
</gene>
<reference evidence="8" key="1">
    <citation type="journal article" date="2019" name="Int. J. Syst. Evol. Microbiol.">
        <title>The Global Catalogue of Microorganisms (GCM) 10K type strain sequencing project: providing services to taxonomists for standard genome sequencing and annotation.</title>
        <authorList>
            <consortium name="The Broad Institute Genomics Platform"/>
            <consortium name="The Broad Institute Genome Sequencing Center for Infectious Disease"/>
            <person name="Wu L."/>
            <person name="Ma J."/>
        </authorList>
    </citation>
    <scope>NUCLEOTIDE SEQUENCE [LARGE SCALE GENOMIC DNA]</scope>
    <source>
        <strain evidence="8">CGMCC 1.12766</strain>
    </source>
</reference>
<dbReference type="Proteomes" id="UP000648722">
    <property type="component" value="Unassembled WGS sequence"/>
</dbReference>
<keyword evidence="8" id="KW-1185">Reference proteome</keyword>
<keyword evidence="2" id="KW-0560">Oxidoreductase</keyword>
<dbReference type="InterPro" id="IPR001853">
    <property type="entry name" value="DSBA-like_thioredoxin_dom"/>
</dbReference>
<dbReference type="InterPro" id="IPR013766">
    <property type="entry name" value="Thioredoxin_domain"/>
</dbReference>
<keyword evidence="1 5" id="KW-0732">Signal</keyword>
<evidence type="ECO:0000313" key="8">
    <source>
        <dbReference type="Proteomes" id="UP000648722"/>
    </source>
</evidence>
<keyword evidence="3" id="KW-1015">Disulfide bond</keyword>
<dbReference type="InterPro" id="IPR036249">
    <property type="entry name" value="Thioredoxin-like_sf"/>
</dbReference>
<feature type="domain" description="Thioredoxin" evidence="6">
    <location>
        <begin position="51"/>
        <end position="206"/>
    </location>
</feature>
<comment type="caution">
    <text evidence="7">The sequence shown here is derived from an EMBL/GenBank/DDBJ whole genome shotgun (WGS) entry which is preliminary data.</text>
</comment>
<accession>A0ABQ1XRM2</accession>
<dbReference type="EMBL" id="BMFS01000006">
    <property type="protein sequence ID" value="GGH01034.1"/>
    <property type="molecule type" value="Genomic_DNA"/>
</dbReference>
<organism evidence="7 8">
    <name type="scientific">Glycocaulis albus</name>
    <dbReference type="NCBI Taxonomy" id="1382801"/>
    <lineage>
        <taxon>Bacteria</taxon>
        <taxon>Pseudomonadati</taxon>
        <taxon>Pseudomonadota</taxon>
        <taxon>Alphaproteobacteria</taxon>
        <taxon>Maricaulales</taxon>
        <taxon>Maricaulaceae</taxon>
        <taxon>Glycocaulis</taxon>
    </lineage>
</organism>
<protein>
    <submittedName>
        <fullName evidence="7">Outer membrane protein</fullName>
    </submittedName>
</protein>
<dbReference type="PROSITE" id="PS51257">
    <property type="entry name" value="PROKAR_LIPOPROTEIN"/>
    <property type="match status" value="1"/>
</dbReference>
<dbReference type="InterPro" id="IPR041205">
    <property type="entry name" value="ScsC_N"/>
</dbReference>